<sequence>MRILPAAGGMRIFTSFLYTDSIDLSLHSMEPLKHECGVAMIRLRKPLAYYQEKYGTWMYGLNKLYLLMEKQHNRGQEGAGLAVVKLHAAPGDEYLFRERAEGASAIQEIFNSVYASFADVPAEKLADAAYAERYLPFAGSCLMGHLRYSTTGKSGLTYVHPMIRRSNWRAKCLSICGNFNLTNVTDVFEAIASVGQHPRHVSDMHILLEQLGHRLDREVERLFNESRTHGLTGMDITHYIEERIDLANVLRQCAPLWDGGFVMCGETGSGETYAMRDPHGIRPAFYYIDDEVVVLASERPVIQTVMNVPAEQITELRPGQAILVNRAAEVRTEQIIQPKTDQACSFERIYFSRGSDVDIYRERKALGEQLTPAILRAIGGDLHHSVFSFIPNTAEVAYYGMIEGLDKHLTEEKLRQIKSTPSLSDEALREILSARVRTEKVAIKDIKLRTFISEGKSRNELAAHVYDITYGTVERGVDNLVVIDDSIVRGTTLRQSIIGILDRLGPKKIVIVSSCPQVRYPDYYGIDMSKMKEFIAFRAAIALIEERGMQHLLEEQYQKARELESVSHNEHVENVVKAIYAPFSPEEISRKMVELLRPVDTKAEVELVFQSMEGLHTAIPGHPGDWYFSGNYPTAGGSHLVNKAFIDYIEQDYRK</sequence>
<dbReference type="PROSITE" id="PS51278">
    <property type="entry name" value="GATASE_TYPE_2"/>
    <property type="match status" value="1"/>
</dbReference>
<keyword evidence="2 4" id="KW-0315">Glutamine amidotransferase</keyword>
<dbReference type="AlphaFoldDB" id="A0A134BA04"/>
<protein>
    <submittedName>
        <fullName evidence="4">Class II glutamine amidotransferase</fullName>
    </submittedName>
</protein>
<comment type="caution">
    <text evidence="4">The sequence shown here is derived from an EMBL/GenBank/DDBJ whole genome shotgun (WGS) entry which is preliminary data.</text>
</comment>
<evidence type="ECO:0000313" key="5">
    <source>
        <dbReference type="Proteomes" id="UP000070224"/>
    </source>
</evidence>
<evidence type="ECO:0000256" key="1">
    <source>
        <dbReference type="ARBA" id="ARBA00022679"/>
    </source>
</evidence>
<accession>A0A134BA04</accession>
<dbReference type="InterPro" id="IPR029057">
    <property type="entry name" value="PRTase-like"/>
</dbReference>
<dbReference type="SUPFAM" id="SSF53271">
    <property type="entry name" value="PRTase-like"/>
    <property type="match status" value="1"/>
</dbReference>
<evidence type="ECO:0000313" key="4">
    <source>
        <dbReference type="EMBL" id="KXB76700.1"/>
    </source>
</evidence>
<feature type="domain" description="Glutamine amidotransferase type-2" evidence="3">
    <location>
        <begin position="36"/>
        <end position="327"/>
    </location>
</feature>
<dbReference type="EMBL" id="LSDK01000057">
    <property type="protein sequence ID" value="KXB76700.1"/>
    <property type="molecule type" value="Genomic_DNA"/>
</dbReference>
<dbReference type="STRING" id="322095.HMPREF3185_00811"/>
<dbReference type="Gene3D" id="3.40.50.2020">
    <property type="match status" value="1"/>
</dbReference>
<dbReference type="CDD" id="cd06223">
    <property type="entry name" value="PRTases_typeI"/>
    <property type="match status" value="1"/>
</dbReference>
<reference evidence="5" key="1">
    <citation type="submission" date="2016-01" db="EMBL/GenBank/DDBJ databases">
        <authorList>
            <person name="Mitreva M."/>
            <person name="Pepin K.H."/>
            <person name="Mihindukulasuriya K.A."/>
            <person name="Fulton R."/>
            <person name="Fronick C."/>
            <person name="O'Laughlin M."/>
            <person name="Miner T."/>
            <person name="Herter B."/>
            <person name="Rosa B.A."/>
            <person name="Cordes M."/>
            <person name="Tomlinson C."/>
            <person name="Wollam A."/>
            <person name="Palsikar V.B."/>
            <person name="Mardis E.R."/>
            <person name="Wilson R.K."/>
        </authorList>
    </citation>
    <scope>NUCLEOTIDE SEQUENCE [LARGE SCALE GENOMIC DNA]</scope>
    <source>
        <strain evidence="5">KA00683</strain>
    </source>
</reference>
<dbReference type="GO" id="GO:0016740">
    <property type="term" value="F:transferase activity"/>
    <property type="evidence" value="ECO:0007669"/>
    <property type="project" value="UniProtKB-KW"/>
</dbReference>
<dbReference type="Gene3D" id="3.60.20.10">
    <property type="entry name" value="Glutamine Phosphoribosylpyrophosphate, subunit 1, domain 1"/>
    <property type="match status" value="1"/>
</dbReference>
<evidence type="ECO:0000256" key="2">
    <source>
        <dbReference type="ARBA" id="ARBA00022962"/>
    </source>
</evidence>
<dbReference type="SUPFAM" id="SSF56235">
    <property type="entry name" value="N-terminal nucleophile aminohydrolases (Ntn hydrolases)"/>
    <property type="match status" value="1"/>
</dbReference>
<dbReference type="Pfam" id="PF00310">
    <property type="entry name" value="GATase_2"/>
    <property type="match status" value="1"/>
</dbReference>
<dbReference type="Proteomes" id="UP000070224">
    <property type="component" value="Unassembled WGS sequence"/>
</dbReference>
<organism evidence="4 5">
    <name type="scientific">Porphyromonas somerae</name>
    <dbReference type="NCBI Taxonomy" id="322095"/>
    <lineage>
        <taxon>Bacteria</taxon>
        <taxon>Pseudomonadati</taxon>
        <taxon>Bacteroidota</taxon>
        <taxon>Bacteroidia</taxon>
        <taxon>Bacteroidales</taxon>
        <taxon>Porphyromonadaceae</taxon>
        <taxon>Porphyromonas</taxon>
    </lineage>
</organism>
<proteinExistence type="predicted"/>
<dbReference type="PANTHER" id="PTHR11907">
    <property type="entry name" value="AMIDOPHOSPHORIBOSYLTRANSFERASE"/>
    <property type="match status" value="1"/>
</dbReference>
<keyword evidence="5" id="KW-1185">Reference proteome</keyword>
<evidence type="ECO:0000259" key="3">
    <source>
        <dbReference type="PROSITE" id="PS51278"/>
    </source>
</evidence>
<dbReference type="InterPro" id="IPR017932">
    <property type="entry name" value="GATase_2_dom"/>
</dbReference>
<gene>
    <name evidence="4" type="ORF">HMPREF3185_00811</name>
</gene>
<dbReference type="InterPro" id="IPR029055">
    <property type="entry name" value="Ntn_hydrolases_N"/>
</dbReference>
<dbReference type="PATRIC" id="fig|322095.3.peg.800"/>
<name>A0A134BA04_9PORP</name>
<keyword evidence="1 4" id="KW-0808">Transferase</keyword>
<dbReference type="InterPro" id="IPR000836">
    <property type="entry name" value="PRTase_dom"/>
</dbReference>